<sequence>MLAKYVKRQAKAQLKLKLARDVTNYKKGFFRYVNNKQKQKENIGPLLKRRGQLVTNNAEKAEVLNAFFTSVCTSTAGHQALGRKIQVDANTDPPSVKEELVSELLQELDLYRSMGPDIIHLRVLREPADIIVRPLSITFEKLWRSGDFPEDWKKANVTPSYKEGLKEDPGNYRPISLTSVPRKVMERILLGAITRQIKHVIGKSQHGFTKGKLCLTNLIAFYGKVTCAVDVERVVDIVSLDFSKAFHTFSHSLLLKKLIQVVCAVGGELADRLHQKAVVNSSFSNWQPVTSGVPQGSILGSTLFSIFISDLDDGIKYTLMKFADDTKLSGEVDTSETRATLQEDLDRLEEWAKKNLMKFNKDKCKVLHLEKQNPELQHRLGSIWLGSSSVERDLAVLVDNKLNVSEHVLLRQRKPTGCWAASTRASAAEIKKSLSHSTQRLSHVEYCVQFWSPLCKKDVDSLESIQRRATKMIKGLGSLPYEERLRELSLFSLEKRRLRGDLVTMFQYLKGGYKENGDSLFTRSHMEKMRGNGSKLHLGRFQLDTRGKFFTMRTISHWNNLPREVVDSPTLDSFKIQLGRVSKAYLATDILQTSAIFCTTESLMKSRPWSGDMCIRLCSIGVTTPSSLCKQ</sequence>
<reference evidence="2 3" key="1">
    <citation type="journal article" date="2023" name="J. Hered.">
        <title>Chromosome-level genome of the wood stork (Mycteria americana) provides insight into avian chromosome evolution.</title>
        <authorList>
            <person name="Flamio R. Jr."/>
            <person name="Ramstad K.M."/>
        </authorList>
    </citation>
    <scope>NUCLEOTIDE SEQUENCE [LARGE SCALE GENOMIC DNA]</scope>
    <source>
        <strain evidence="2">JAX WOST 10</strain>
    </source>
</reference>
<comment type="caution">
    <text evidence="2">The sequence shown here is derived from an EMBL/GenBank/DDBJ whole genome shotgun (WGS) entry which is preliminary data.</text>
</comment>
<protein>
    <recommendedName>
        <fullName evidence="1">Reverse transcriptase domain-containing protein</fullName>
    </recommendedName>
</protein>
<dbReference type="EMBL" id="JAUNZN010000002">
    <property type="protein sequence ID" value="KAK4825715.1"/>
    <property type="molecule type" value="Genomic_DNA"/>
</dbReference>
<dbReference type="InterPro" id="IPR000477">
    <property type="entry name" value="RT_dom"/>
</dbReference>
<dbReference type="Pfam" id="PF00078">
    <property type="entry name" value="RVT_1"/>
    <property type="match status" value="1"/>
</dbReference>
<dbReference type="AlphaFoldDB" id="A0AAN7P303"/>
<name>A0AAN7P303_MYCAM</name>
<dbReference type="PANTHER" id="PTHR33332">
    <property type="entry name" value="REVERSE TRANSCRIPTASE DOMAIN-CONTAINING PROTEIN"/>
    <property type="match status" value="1"/>
</dbReference>
<accession>A0AAN7P303</accession>
<organism evidence="2 3">
    <name type="scientific">Mycteria americana</name>
    <name type="common">Wood stork</name>
    <dbReference type="NCBI Taxonomy" id="33587"/>
    <lineage>
        <taxon>Eukaryota</taxon>
        <taxon>Metazoa</taxon>
        <taxon>Chordata</taxon>
        <taxon>Craniata</taxon>
        <taxon>Vertebrata</taxon>
        <taxon>Euteleostomi</taxon>
        <taxon>Archelosauria</taxon>
        <taxon>Archosauria</taxon>
        <taxon>Dinosauria</taxon>
        <taxon>Saurischia</taxon>
        <taxon>Theropoda</taxon>
        <taxon>Coelurosauria</taxon>
        <taxon>Aves</taxon>
        <taxon>Neognathae</taxon>
        <taxon>Neoaves</taxon>
        <taxon>Aequornithes</taxon>
        <taxon>Ciconiiformes</taxon>
        <taxon>Ciconiidae</taxon>
        <taxon>Mycteria</taxon>
    </lineage>
</organism>
<dbReference type="SUPFAM" id="SSF56672">
    <property type="entry name" value="DNA/RNA polymerases"/>
    <property type="match status" value="1"/>
</dbReference>
<gene>
    <name evidence="2" type="ORF">QYF61_002133</name>
</gene>
<proteinExistence type="predicted"/>
<dbReference type="CDD" id="cd01650">
    <property type="entry name" value="RT_nLTR_like"/>
    <property type="match status" value="1"/>
</dbReference>
<dbReference type="Proteomes" id="UP001333110">
    <property type="component" value="Unassembled WGS sequence"/>
</dbReference>
<keyword evidence="3" id="KW-1185">Reference proteome</keyword>
<dbReference type="InterPro" id="IPR043502">
    <property type="entry name" value="DNA/RNA_pol_sf"/>
</dbReference>
<evidence type="ECO:0000259" key="1">
    <source>
        <dbReference type="PROSITE" id="PS50878"/>
    </source>
</evidence>
<evidence type="ECO:0000313" key="3">
    <source>
        <dbReference type="Proteomes" id="UP001333110"/>
    </source>
</evidence>
<dbReference type="PROSITE" id="PS50878">
    <property type="entry name" value="RT_POL"/>
    <property type="match status" value="1"/>
</dbReference>
<evidence type="ECO:0000313" key="2">
    <source>
        <dbReference type="EMBL" id="KAK4825715.1"/>
    </source>
</evidence>
<feature type="domain" description="Reverse transcriptase" evidence="1">
    <location>
        <begin position="146"/>
        <end position="389"/>
    </location>
</feature>